<evidence type="ECO:0000313" key="3">
    <source>
        <dbReference type="Proteomes" id="UP000325187"/>
    </source>
</evidence>
<reference evidence="2 3" key="1">
    <citation type="submission" date="2019-09" db="EMBL/GenBank/DDBJ databases">
        <title>NBRP : Genome information of microbial organism related human and environment.</title>
        <authorList>
            <person name="Hattori M."/>
            <person name="Oshima K."/>
            <person name="Inaba H."/>
            <person name="Suda W."/>
            <person name="Sakamoto M."/>
            <person name="Iino T."/>
            <person name="Kitahara M."/>
            <person name="Oshida Y."/>
            <person name="Iida T."/>
            <person name="Kudo T."/>
            <person name="Itoh T."/>
            <person name="Ohkuma M."/>
        </authorList>
    </citation>
    <scope>NUCLEOTIDE SEQUENCE [LARGE SCALE GENOMIC DNA]</scope>
    <source>
        <strain evidence="2 3">Mie-1</strain>
    </source>
</reference>
<sequence>MKFLYVDEHGGRNQSAFFIKAGIKHHIHLFLPRHQGDEAQLVDGDRAEFAVDDDEASSISGASQARRRRRLT</sequence>
<dbReference type="EMBL" id="BKCM01000004">
    <property type="protein sequence ID" value="GER00441.1"/>
    <property type="molecule type" value="Genomic_DNA"/>
</dbReference>
<dbReference type="AlphaFoldDB" id="A0A5A7MWI9"/>
<proteinExistence type="predicted"/>
<accession>A0A5A7MWI9</accession>
<dbReference type="Proteomes" id="UP000325187">
    <property type="component" value="Unassembled WGS sequence"/>
</dbReference>
<gene>
    <name evidence="2" type="ORF">JCM17845_10640</name>
</gene>
<keyword evidence="3" id="KW-1185">Reference proteome</keyword>
<feature type="region of interest" description="Disordered" evidence="1">
    <location>
        <begin position="53"/>
        <end position="72"/>
    </location>
</feature>
<evidence type="ECO:0000256" key="1">
    <source>
        <dbReference type="SAM" id="MobiDB-lite"/>
    </source>
</evidence>
<protein>
    <submittedName>
        <fullName evidence="2">Uncharacterized protein</fullName>
    </submittedName>
</protein>
<comment type="caution">
    <text evidence="2">The sequence shown here is derived from an EMBL/GenBank/DDBJ whole genome shotgun (WGS) entry which is preliminary data.</text>
</comment>
<organism evidence="2 3">
    <name type="scientific">Iodidimonas gelatinilytica</name>
    <dbReference type="NCBI Taxonomy" id="1236966"/>
    <lineage>
        <taxon>Bacteria</taxon>
        <taxon>Pseudomonadati</taxon>
        <taxon>Pseudomonadota</taxon>
        <taxon>Alphaproteobacteria</taxon>
        <taxon>Iodidimonadales</taxon>
        <taxon>Iodidimonadaceae</taxon>
        <taxon>Iodidimonas</taxon>
    </lineage>
</organism>
<evidence type="ECO:0000313" key="2">
    <source>
        <dbReference type="EMBL" id="GER00441.1"/>
    </source>
</evidence>
<dbReference type="RefSeq" id="WP_210432317.1">
    <property type="nucleotide sequence ID" value="NZ_BKCM01000004.1"/>
</dbReference>
<name>A0A5A7MWI9_9PROT</name>